<evidence type="ECO:0000256" key="1">
    <source>
        <dbReference type="PROSITE-ProRule" id="PRU00529"/>
    </source>
</evidence>
<dbReference type="RefSeq" id="XP_037224601.1">
    <property type="nucleotide sequence ID" value="XM_037359506.1"/>
</dbReference>
<proteinExistence type="predicted"/>
<dbReference type="Pfam" id="PF02926">
    <property type="entry name" value="THUMP"/>
    <property type="match status" value="1"/>
</dbReference>
<dbReference type="GO" id="GO:0003723">
    <property type="term" value="F:RNA binding"/>
    <property type="evidence" value="ECO:0007669"/>
    <property type="project" value="UniProtKB-UniRule"/>
</dbReference>
<feature type="domain" description="THUMP" evidence="3">
    <location>
        <begin position="153"/>
        <end position="263"/>
    </location>
</feature>
<comment type="caution">
    <text evidence="4">The sequence shown here is derived from an EMBL/GenBank/DDBJ whole genome shotgun (WGS) entry which is preliminary data.</text>
</comment>
<evidence type="ECO:0000259" key="3">
    <source>
        <dbReference type="PROSITE" id="PS51165"/>
    </source>
</evidence>
<evidence type="ECO:0000313" key="5">
    <source>
        <dbReference type="Proteomes" id="UP000636479"/>
    </source>
</evidence>
<dbReference type="EMBL" id="JACAZF010000002">
    <property type="protein sequence ID" value="KAF7312493.1"/>
    <property type="molecule type" value="Genomic_DNA"/>
</dbReference>
<reference evidence="4" key="1">
    <citation type="submission" date="2020-05" db="EMBL/GenBank/DDBJ databases">
        <title>Mycena genomes resolve the evolution of fungal bioluminescence.</title>
        <authorList>
            <person name="Tsai I.J."/>
        </authorList>
    </citation>
    <scope>NUCLEOTIDE SEQUENCE</scope>
    <source>
        <strain evidence="4">171206Taipei</strain>
    </source>
</reference>
<dbReference type="CDD" id="cd11717">
    <property type="entry name" value="THUMP_THUMPD1_like"/>
    <property type="match status" value="1"/>
</dbReference>
<dbReference type="InterPro" id="IPR004114">
    <property type="entry name" value="THUMP_dom"/>
</dbReference>
<evidence type="ECO:0000313" key="4">
    <source>
        <dbReference type="EMBL" id="KAF7312493.1"/>
    </source>
</evidence>
<sequence length="292" mass="32334">MSNKRPSTSQGGKDSRKRKKYRSDGTPIWGRRHVEGPGVWITCVKGKERQAAGEACELFQNLAADLWPDAARANQKDSDDSESDGEGLSIEQQIANEVNAIKTRPTKTQELFKNCPTDTACLLFISCPPHVDPVKLVEKHLNNVDETGVTHTRSLKLSLLTSIDIFLRHCLRFSPVSASCTANVPEIETLCRKAFASAFSGAKYKFKIELKLRNHTTMTRDTLIAAVAQCVPKDDGHSVNLENPDLVILIEVFKSICGVSVVRDYQRLKKFNVTEVAGARKLADDPASIKRV</sequence>
<dbReference type="PANTHER" id="PTHR13452">
    <property type="entry name" value="THUMP DOMAIN CONTAINING PROTEIN 1-RELATED"/>
    <property type="match status" value="1"/>
</dbReference>
<dbReference type="PROSITE" id="PS51165">
    <property type="entry name" value="THUMP"/>
    <property type="match status" value="1"/>
</dbReference>
<protein>
    <submittedName>
        <fullName evidence="4">THUMP domain-containing protein</fullName>
    </submittedName>
</protein>
<dbReference type="GO" id="GO:0006400">
    <property type="term" value="P:tRNA modification"/>
    <property type="evidence" value="ECO:0007669"/>
    <property type="project" value="InterPro"/>
</dbReference>
<accession>A0A8H6T655</accession>
<dbReference type="InterPro" id="IPR040183">
    <property type="entry name" value="THUMPD1-like"/>
</dbReference>
<dbReference type="SMART" id="SM00981">
    <property type="entry name" value="THUMP"/>
    <property type="match status" value="1"/>
</dbReference>
<feature type="region of interest" description="Disordered" evidence="2">
    <location>
        <begin position="1"/>
        <end position="32"/>
    </location>
</feature>
<keyword evidence="5" id="KW-1185">Reference proteome</keyword>
<dbReference type="SUPFAM" id="SSF143437">
    <property type="entry name" value="THUMP domain-like"/>
    <property type="match status" value="1"/>
</dbReference>
<name>A0A8H6T655_9AGAR</name>
<organism evidence="4 5">
    <name type="scientific">Mycena indigotica</name>
    <dbReference type="NCBI Taxonomy" id="2126181"/>
    <lineage>
        <taxon>Eukaryota</taxon>
        <taxon>Fungi</taxon>
        <taxon>Dikarya</taxon>
        <taxon>Basidiomycota</taxon>
        <taxon>Agaricomycotina</taxon>
        <taxon>Agaricomycetes</taxon>
        <taxon>Agaricomycetidae</taxon>
        <taxon>Agaricales</taxon>
        <taxon>Marasmiineae</taxon>
        <taxon>Mycenaceae</taxon>
        <taxon>Mycena</taxon>
    </lineage>
</organism>
<dbReference type="GeneID" id="59342022"/>
<dbReference type="FunFam" id="3.30.2300.10:FF:000001">
    <property type="entry name" value="THUMP domain-containing protein 1"/>
    <property type="match status" value="1"/>
</dbReference>
<dbReference type="Proteomes" id="UP000636479">
    <property type="component" value="Unassembled WGS sequence"/>
</dbReference>
<feature type="compositionally biased region" description="Polar residues" evidence="2">
    <location>
        <begin position="1"/>
        <end position="10"/>
    </location>
</feature>
<gene>
    <name evidence="4" type="ORF">MIND_00263000</name>
</gene>
<keyword evidence="1" id="KW-0694">RNA-binding</keyword>
<dbReference type="AlphaFoldDB" id="A0A8H6T655"/>
<evidence type="ECO:0000256" key="2">
    <source>
        <dbReference type="SAM" id="MobiDB-lite"/>
    </source>
</evidence>
<dbReference type="Gene3D" id="3.30.2300.10">
    <property type="entry name" value="THUMP superfamily"/>
    <property type="match status" value="1"/>
</dbReference>
<dbReference type="OrthoDB" id="367221at2759"/>
<dbReference type="PANTHER" id="PTHR13452:SF10">
    <property type="entry name" value="THUMP DOMAIN-CONTAINING PROTEIN 1"/>
    <property type="match status" value="1"/>
</dbReference>